<evidence type="ECO:0000313" key="2">
    <source>
        <dbReference type="EMBL" id="CAD9862288.1"/>
    </source>
</evidence>
<organism evidence="2">
    <name type="scientific">Fibrocapsa japonica</name>
    <dbReference type="NCBI Taxonomy" id="94617"/>
    <lineage>
        <taxon>Eukaryota</taxon>
        <taxon>Sar</taxon>
        <taxon>Stramenopiles</taxon>
        <taxon>Ochrophyta</taxon>
        <taxon>Raphidophyceae</taxon>
        <taxon>Chattonellales</taxon>
        <taxon>Chattonellaceae</taxon>
        <taxon>Fibrocapsa</taxon>
    </lineage>
</organism>
<feature type="signal peptide" evidence="1">
    <location>
        <begin position="1"/>
        <end position="18"/>
    </location>
</feature>
<accession>A0A7S2XXK3</accession>
<dbReference type="AlphaFoldDB" id="A0A7S2XXK3"/>
<name>A0A7S2XXK3_9STRA</name>
<proteinExistence type="predicted"/>
<gene>
    <name evidence="2" type="ORF">FJAP1339_LOCUS4820</name>
</gene>
<evidence type="ECO:0000256" key="1">
    <source>
        <dbReference type="SAM" id="SignalP"/>
    </source>
</evidence>
<protein>
    <submittedName>
        <fullName evidence="2">Uncharacterized protein</fullName>
    </submittedName>
</protein>
<keyword evidence="1" id="KW-0732">Signal</keyword>
<reference evidence="2" key="1">
    <citation type="submission" date="2021-01" db="EMBL/GenBank/DDBJ databases">
        <authorList>
            <person name="Corre E."/>
            <person name="Pelletier E."/>
            <person name="Niang G."/>
            <person name="Scheremetjew M."/>
            <person name="Finn R."/>
            <person name="Kale V."/>
            <person name="Holt S."/>
            <person name="Cochrane G."/>
            <person name="Meng A."/>
            <person name="Brown T."/>
            <person name="Cohen L."/>
        </authorList>
    </citation>
    <scope>NUCLEOTIDE SEQUENCE</scope>
    <source>
        <strain evidence="2">CCMP1661</strain>
    </source>
</reference>
<dbReference type="EMBL" id="HBHR01010097">
    <property type="protein sequence ID" value="CAD9862288.1"/>
    <property type="molecule type" value="Transcribed_RNA"/>
</dbReference>
<sequence length="120" mass="13980">MKFFSVAIIFALLAVVFGKYDPQSKEEVNNHARQHLARLKNQASRLDLSDEHMGAFQKRMSELQRQHKEVVDYGNHDKYELGTHKEMGQKLSDAVLELARGLNKRKHEMTREQRSGRHHA</sequence>
<feature type="chain" id="PRO_5031370495" evidence="1">
    <location>
        <begin position="19"/>
        <end position="120"/>
    </location>
</feature>